<proteinExistence type="predicted"/>
<gene>
    <name evidence="1" type="ORF">J2X78_000530</name>
</gene>
<dbReference type="Proteomes" id="UP001246858">
    <property type="component" value="Unassembled WGS sequence"/>
</dbReference>
<accession>A0ACC6KRK0</accession>
<protein>
    <submittedName>
        <fullName evidence="1">3-hydroxybutyryl-CoA dehydrogenase</fullName>
        <ecNumber evidence="1">1.1.1.157</ecNumber>
    </submittedName>
</protein>
<reference evidence="1" key="1">
    <citation type="submission" date="2023-07" db="EMBL/GenBank/DDBJ databases">
        <title>Sorghum-associated microbial communities from plants grown in Nebraska, USA.</title>
        <authorList>
            <person name="Schachtman D."/>
        </authorList>
    </citation>
    <scope>NUCLEOTIDE SEQUENCE</scope>
    <source>
        <strain evidence="1">2697</strain>
    </source>
</reference>
<evidence type="ECO:0000313" key="1">
    <source>
        <dbReference type="EMBL" id="MDR6781978.1"/>
    </source>
</evidence>
<dbReference type="EMBL" id="JAVDTF010000001">
    <property type="protein sequence ID" value="MDR6781978.1"/>
    <property type="molecule type" value="Genomic_DNA"/>
</dbReference>
<comment type="caution">
    <text evidence="1">The sequence shown here is derived from an EMBL/GenBank/DDBJ whole genome shotgun (WGS) entry which is preliminary data.</text>
</comment>
<dbReference type="EC" id="1.1.1.157" evidence="1"/>
<keyword evidence="1" id="KW-0560">Oxidoreductase</keyword>
<name>A0ACC6KRK0_9SPHI</name>
<evidence type="ECO:0000313" key="2">
    <source>
        <dbReference type="Proteomes" id="UP001246858"/>
    </source>
</evidence>
<keyword evidence="2" id="KW-1185">Reference proteome</keyword>
<organism evidence="1 2">
    <name type="scientific">Pedobacter africanus</name>
    <dbReference type="NCBI Taxonomy" id="151894"/>
    <lineage>
        <taxon>Bacteria</taxon>
        <taxon>Pseudomonadati</taxon>
        <taxon>Bacteroidota</taxon>
        <taxon>Sphingobacteriia</taxon>
        <taxon>Sphingobacteriales</taxon>
        <taxon>Sphingobacteriaceae</taxon>
        <taxon>Pedobacter</taxon>
    </lineage>
</organism>
<sequence length="326" mass="36083">MSSDLQTENLPIGVVGLGLMGTSIIVSLLAAGHPVIAIAPLPADEAGFESRLMAQLEACREAGILTREPNDYRAMISISEDYTALRNCTLVQECVIEKVAVKAQVYQQITAVVGAETVISSNTSAIPITELQQLVACPERFLGIHWAEPAFATRFLEITCGEKTNPRHAQVIYNMAHLWGKEPTLIKKDIRGFITNRLMYAVYREALFLVGQGLTTLADADKAFRYDAGSWMTLMGLFKRMDYEGLEDHLQTLNSLFPQLSNAAEVPEPMQEMVERHARGTQSRQGLYSYTAESASAWERSFAEFNKAIFHLARRYPGAPAVNPLP</sequence>